<evidence type="ECO:0000313" key="2">
    <source>
        <dbReference type="EMBL" id="SFE17072.1"/>
    </source>
</evidence>
<reference evidence="2 3" key="1">
    <citation type="submission" date="2016-10" db="EMBL/GenBank/DDBJ databases">
        <authorList>
            <person name="de Groot N.N."/>
        </authorList>
    </citation>
    <scope>NUCLEOTIDE SEQUENCE [LARGE SCALE GENOMIC DNA]</scope>
    <source>
        <strain evidence="2 3">DSM 26130</strain>
    </source>
</reference>
<name>A0A1I1YCN5_9BACT</name>
<feature type="chain" id="PRO_5011452733" evidence="1">
    <location>
        <begin position="21"/>
        <end position="358"/>
    </location>
</feature>
<organism evidence="2 3">
    <name type="scientific">Spirosoma endophyticum</name>
    <dbReference type="NCBI Taxonomy" id="662367"/>
    <lineage>
        <taxon>Bacteria</taxon>
        <taxon>Pseudomonadati</taxon>
        <taxon>Bacteroidota</taxon>
        <taxon>Cytophagia</taxon>
        <taxon>Cytophagales</taxon>
        <taxon>Cytophagaceae</taxon>
        <taxon>Spirosoma</taxon>
    </lineage>
</organism>
<sequence>MRIFCLITVLLMSIVGISIAQPTGSRLTEPDAKQKFVGFSHIEADLGQRNTLLIGFDRYAQVQARQNIDSVLRLFVADYQKVEDTTQSQTRATHALFRLGDTDRALALRYTPQLINSFRFRDGEEPIQVKTNQDTLQIVWTSAVSQTIHDDFSMYLFVNSLHDIDRLLRSGGINQKLQQALESIRQYKAHDLTSPKMAFNMVQDVANKPTFLQPGLAKSPFLSLHPSIGVGLIRNDWVPSLNLDLEFVPSRFRRISYSIGYISNFFFRQSEAGYYNFLNLGISFYRYNKDGRTVAFNRQIGSFYVGFPVHKSNSYFEKNTIRLGGTVYQNGLFKVQPEIYMNEFFKNVYPGLRLVVGF</sequence>
<dbReference type="RefSeq" id="WP_093830600.1">
    <property type="nucleotide sequence ID" value="NZ_FOLQ01000011.1"/>
</dbReference>
<evidence type="ECO:0000256" key="1">
    <source>
        <dbReference type="SAM" id="SignalP"/>
    </source>
</evidence>
<dbReference type="STRING" id="662367.SAMN05216167_1118"/>
<gene>
    <name evidence="2" type="ORF">SAMN05216167_1118</name>
</gene>
<protein>
    <submittedName>
        <fullName evidence="2">Uncharacterized protein</fullName>
    </submittedName>
</protein>
<evidence type="ECO:0000313" key="3">
    <source>
        <dbReference type="Proteomes" id="UP000198598"/>
    </source>
</evidence>
<dbReference type="EMBL" id="FOLQ01000011">
    <property type="protein sequence ID" value="SFE17072.1"/>
    <property type="molecule type" value="Genomic_DNA"/>
</dbReference>
<dbReference type="Proteomes" id="UP000198598">
    <property type="component" value="Unassembled WGS sequence"/>
</dbReference>
<dbReference type="AlphaFoldDB" id="A0A1I1YCN5"/>
<accession>A0A1I1YCN5</accession>
<dbReference type="OrthoDB" id="664859at2"/>
<keyword evidence="1" id="KW-0732">Signal</keyword>
<keyword evidence="3" id="KW-1185">Reference proteome</keyword>
<feature type="signal peptide" evidence="1">
    <location>
        <begin position="1"/>
        <end position="20"/>
    </location>
</feature>
<proteinExistence type="predicted"/>